<dbReference type="EMBL" id="JACSDY010000005">
    <property type="protein sequence ID" value="KAF7427364.1"/>
    <property type="molecule type" value="Genomic_DNA"/>
</dbReference>
<comment type="caution">
    <text evidence="1">The sequence shown here is derived from an EMBL/GenBank/DDBJ whole genome shotgun (WGS) entry which is preliminary data.</text>
</comment>
<name>A0A834P454_VESPE</name>
<sequence length="135" mass="15000">MKYIASIATRTVEFVSYRHRESLVDVEVGGGRKEEGLHVRVGPRSCVKRNFENVEELNEIKKPDERSWTPRKTYKPWIYGNGVTNSGKHQHQGDFSISFGQDPHGVKVPSSVPSLVQGGHLGALRIADCPALTTS</sequence>
<protein>
    <submittedName>
        <fullName evidence="1">Uncharacterized protein</fullName>
    </submittedName>
</protein>
<dbReference type="AlphaFoldDB" id="A0A834P454"/>
<evidence type="ECO:0000313" key="2">
    <source>
        <dbReference type="Proteomes" id="UP000600918"/>
    </source>
</evidence>
<evidence type="ECO:0000313" key="1">
    <source>
        <dbReference type="EMBL" id="KAF7427364.1"/>
    </source>
</evidence>
<gene>
    <name evidence="1" type="ORF">H0235_007058</name>
</gene>
<proteinExistence type="predicted"/>
<dbReference type="Proteomes" id="UP000600918">
    <property type="component" value="Unassembled WGS sequence"/>
</dbReference>
<keyword evidence="2" id="KW-1185">Reference proteome</keyword>
<accession>A0A834P454</accession>
<reference evidence="1" key="1">
    <citation type="journal article" date="2020" name="G3 (Bethesda)">
        <title>High-Quality Assemblies for Three Invasive Social Wasps from the &lt;i&gt;Vespula&lt;/i&gt; Genus.</title>
        <authorList>
            <person name="Harrop T.W.R."/>
            <person name="Guhlin J."/>
            <person name="McLaughlin G.M."/>
            <person name="Permina E."/>
            <person name="Stockwell P."/>
            <person name="Gilligan J."/>
            <person name="Le Lec M.F."/>
            <person name="Gruber M.A.M."/>
            <person name="Quinn O."/>
            <person name="Lovegrove M."/>
            <person name="Duncan E.J."/>
            <person name="Remnant E.J."/>
            <person name="Van Eeckhoven J."/>
            <person name="Graham B."/>
            <person name="Knapp R.A."/>
            <person name="Langford K.W."/>
            <person name="Kronenberg Z."/>
            <person name="Press M.O."/>
            <person name="Eacker S.M."/>
            <person name="Wilson-Rankin E.E."/>
            <person name="Purcell J."/>
            <person name="Lester P.J."/>
            <person name="Dearden P.K."/>
        </authorList>
    </citation>
    <scope>NUCLEOTIDE SEQUENCE</scope>
    <source>
        <strain evidence="1">Volc-1</strain>
    </source>
</reference>
<organism evidence="1 2">
    <name type="scientific">Vespula pensylvanica</name>
    <name type="common">Western yellow jacket</name>
    <name type="synonym">Wasp</name>
    <dbReference type="NCBI Taxonomy" id="30213"/>
    <lineage>
        <taxon>Eukaryota</taxon>
        <taxon>Metazoa</taxon>
        <taxon>Ecdysozoa</taxon>
        <taxon>Arthropoda</taxon>
        <taxon>Hexapoda</taxon>
        <taxon>Insecta</taxon>
        <taxon>Pterygota</taxon>
        <taxon>Neoptera</taxon>
        <taxon>Endopterygota</taxon>
        <taxon>Hymenoptera</taxon>
        <taxon>Apocrita</taxon>
        <taxon>Aculeata</taxon>
        <taxon>Vespoidea</taxon>
        <taxon>Vespidae</taxon>
        <taxon>Vespinae</taxon>
        <taxon>Vespula</taxon>
    </lineage>
</organism>